<organism evidence="4 5">
    <name type="scientific">Ditylenchus destructor</name>
    <dbReference type="NCBI Taxonomy" id="166010"/>
    <lineage>
        <taxon>Eukaryota</taxon>
        <taxon>Metazoa</taxon>
        <taxon>Ecdysozoa</taxon>
        <taxon>Nematoda</taxon>
        <taxon>Chromadorea</taxon>
        <taxon>Rhabditida</taxon>
        <taxon>Tylenchina</taxon>
        <taxon>Tylenchomorpha</taxon>
        <taxon>Sphaerularioidea</taxon>
        <taxon>Anguinidae</taxon>
        <taxon>Anguininae</taxon>
        <taxon>Ditylenchus</taxon>
    </lineage>
</organism>
<dbReference type="SUPFAM" id="SSF142877">
    <property type="entry name" value="EndoU-like"/>
    <property type="match status" value="1"/>
</dbReference>
<dbReference type="GO" id="GO:0004521">
    <property type="term" value="F:RNA endonuclease activity"/>
    <property type="evidence" value="ECO:0007669"/>
    <property type="project" value="InterPro"/>
</dbReference>
<dbReference type="EMBL" id="JAKKPZ010000008">
    <property type="protein sequence ID" value="KAI1718139.1"/>
    <property type="molecule type" value="Genomic_DNA"/>
</dbReference>
<dbReference type="Proteomes" id="UP001201812">
    <property type="component" value="Unassembled WGS sequence"/>
</dbReference>
<dbReference type="AlphaFoldDB" id="A0AAD4N9B2"/>
<evidence type="ECO:0000256" key="2">
    <source>
        <dbReference type="SAM" id="SignalP"/>
    </source>
</evidence>
<evidence type="ECO:0000256" key="1">
    <source>
        <dbReference type="ARBA" id="ARBA00022801"/>
    </source>
</evidence>
<dbReference type="InterPro" id="IPR037227">
    <property type="entry name" value="EndoU-like"/>
</dbReference>
<sequence>MNLGNRRILICSFLLISLLLGLNGDDNEKSKVGKGKHEVSKILTKLALLDEFHSSEPFPNSNTNEHSSLTIHLLEKAFNAETTLSSFKQLCTGYKDLAANNARIYLRNAALVDAFLDSVFETEVIRTAVGYLTSRGHLSASGARSIVKRMWFGDFSSDSSAFRQRFCMLPTAKPEQTISKNWGGNWLGFYLQNNQIPFNEKKTSQDMQVKIFILQIPYTNTTDLKYICYYLFPVPFECGQNIK</sequence>
<keyword evidence="5" id="KW-1185">Reference proteome</keyword>
<dbReference type="InterPro" id="IPR018998">
    <property type="entry name" value="EndoU_C"/>
</dbReference>
<evidence type="ECO:0000259" key="3">
    <source>
        <dbReference type="Pfam" id="PF09412"/>
    </source>
</evidence>
<feature type="signal peptide" evidence="2">
    <location>
        <begin position="1"/>
        <end position="24"/>
    </location>
</feature>
<dbReference type="Pfam" id="PF09412">
    <property type="entry name" value="XendoU"/>
    <property type="match status" value="1"/>
</dbReference>
<keyword evidence="1" id="KW-0378">Hydrolase</keyword>
<protein>
    <submittedName>
        <fullName evidence="4">Endoribonuclease xendoU domain-containing protein</fullName>
    </submittedName>
</protein>
<comment type="caution">
    <text evidence="4">The sequence shown here is derived from an EMBL/GenBank/DDBJ whole genome shotgun (WGS) entry which is preliminary data.</text>
</comment>
<feature type="domain" description="EndoU" evidence="3">
    <location>
        <begin position="65"/>
        <end position="195"/>
    </location>
</feature>
<evidence type="ECO:0000313" key="5">
    <source>
        <dbReference type="Proteomes" id="UP001201812"/>
    </source>
</evidence>
<accession>A0AAD4N9B2</accession>
<feature type="chain" id="PRO_5042076669" evidence="2">
    <location>
        <begin position="25"/>
        <end position="243"/>
    </location>
</feature>
<evidence type="ECO:0000313" key="4">
    <source>
        <dbReference type="EMBL" id="KAI1718139.1"/>
    </source>
</evidence>
<name>A0AAD4N9B2_9BILA</name>
<reference evidence="4" key="1">
    <citation type="submission" date="2022-01" db="EMBL/GenBank/DDBJ databases">
        <title>Genome Sequence Resource for Two Populations of Ditylenchus destructor, the Migratory Endoparasitic Phytonematode.</title>
        <authorList>
            <person name="Zhang H."/>
            <person name="Lin R."/>
            <person name="Xie B."/>
        </authorList>
    </citation>
    <scope>NUCLEOTIDE SEQUENCE</scope>
    <source>
        <strain evidence="4">BazhouSP</strain>
    </source>
</reference>
<gene>
    <name evidence="4" type="ORF">DdX_06554</name>
</gene>
<keyword evidence="2" id="KW-0732">Signal</keyword>
<proteinExistence type="predicted"/>
<dbReference type="GO" id="GO:0016787">
    <property type="term" value="F:hydrolase activity"/>
    <property type="evidence" value="ECO:0007669"/>
    <property type="project" value="UniProtKB-KW"/>
</dbReference>